<dbReference type="PANTHER" id="PTHR38463:SF1">
    <property type="entry name" value="STRESS RESPONSE PROTEIN YSNF"/>
    <property type="match status" value="1"/>
</dbReference>
<dbReference type="Gene3D" id="3.90.50.10">
    <property type="entry name" value="Photosynthetic Reaction Center, subunit H, domain 2"/>
    <property type="match status" value="1"/>
</dbReference>
<protein>
    <submittedName>
        <fullName evidence="4">Stress response protein YsnF</fullName>
    </submittedName>
</protein>
<feature type="domain" description="DUF2382" evidence="3">
    <location>
        <begin position="189"/>
        <end position="301"/>
    </location>
</feature>
<feature type="compositionally biased region" description="Acidic residues" evidence="1">
    <location>
        <begin position="299"/>
        <end position="318"/>
    </location>
</feature>
<dbReference type="NCBIfam" id="TIGR02271">
    <property type="entry name" value="YsnF/AvaK domain"/>
    <property type="match status" value="1"/>
</dbReference>
<dbReference type="RefSeq" id="WP_156230985.1">
    <property type="nucleotide sequence ID" value="NZ_CP046455.1"/>
</dbReference>
<evidence type="ECO:0000256" key="1">
    <source>
        <dbReference type="SAM" id="MobiDB-lite"/>
    </source>
</evidence>
<evidence type="ECO:0000259" key="2">
    <source>
        <dbReference type="Pfam" id="PF05239"/>
    </source>
</evidence>
<name>A0A6B8W881_9CORY</name>
<dbReference type="SUPFAM" id="SSF50346">
    <property type="entry name" value="PRC-barrel domain"/>
    <property type="match status" value="1"/>
</dbReference>
<reference evidence="4 5" key="1">
    <citation type="submission" date="2019-11" db="EMBL/GenBank/DDBJ databases">
        <title>Complete genome sequence of Corynebacterium kalinowskii 1959, a novel Corynebacterium species isolated from soil of a small paddock in Vilsendorf, Germany.</title>
        <authorList>
            <person name="Schaffert L."/>
            <person name="Ruwe M."/>
            <person name="Milse J."/>
            <person name="Hanuschka K."/>
            <person name="Ortseifen V."/>
            <person name="Droste J."/>
            <person name="Brandt D."/>
            <person name="Schlueter L."/>
            <person name="Kutter Y."/>
            <person name="Vinke S."/>
            <person name="Viehoefer P."/>
            <person name="Jacob L."/>
            <person name="Luebke N.-C."/>
            <person name="Schulte-Berndt E."/>
            <person name="Hain C."/>
            <person name="Linder M."/>
            <person name="Schmidt P."/>
            <person name="Wollenschlaeger L."/>
            <person name="Luttermann T."/>
            <person name="Thieme E."/>
            <person name="Hassa J."/>
            <person name="Haak M."/>
            <person name="Wittchen M."/>
            <person name="Mentz A."/>
            <person name="Persicke M."/>
            <person name="Busche T."/>
            <person name="Ruckert C."/>
        </authorList>
    </citation>
    <scope>NUCLEOTIDE SEQUENCE [LARGE SCALE GENOMIC DNA]</scope>
    <source>
        <strain evidence="4 5">2039</strain>
    </source>
</reference>
<feature type="compositionally biased region" description="Basic and acidic residues" evidence="1">
    <location>
        <begin position="143"/>
        <end position="161"/>
    </location>
</feature>
<dbReference type="Proteomes" id="UP000424462">
    <property type="component" value="Chromosome"/>
</dbReference>
<dbReference type="InterPro" id="IPR027275">
    <property type="entry name" value="PRC-brl_dom"/>
</dbReference>
<evidence type="ECO:0000313" key="5">
    <source>
        <dbReference type="Proteomes" id="UP000424462"/>
    </source>
</evidence>
<dbReference type="Pfam" id="PF09557">
    <property type="entry name" value="DUF2382"/>
    <property type="match status" value="1"/>
</dbReference>
<dbReference type="AlphaFoldDB" id="A0A6B8W881"/>
<sequence length="318" mass="35158">MDKRDIHDLTTATAYDRDGEKLGSVKQVYVNDSTGQPDFVEVGHGLFGMSSSLVPLRGHQLSGQDLRLAFSKDRIKDAPNIEDDTHLSEEDHDLIYRHYELEGAENLETYNADFRDNERDLGTDRAAAGAAGGAAGVGGGAAFDRKHDQRVDAADVRETEQDRLVDRDAAGVAGERADTGQRTDDVDSMVLSEERLNVDKERVETGKVRLRKYVVHDTETVEVPVQREEVHVERTPVDADDTRRGLRGEGLGEDEVSVTLSEEHANVTKETVPVEEVSLSKETVRDTETVHEDVAREELDVDGVDGVDGDIDDPNLRR</sequence>
<accession>A0A6B8W881</accession>
<dbReference type="Pfam" id="PF05239">
    <property type="entry name" value="PRC"/>
    <property type="match status" value="1"/>
</dbReference>
<dbReference type="InterPro" id="IPR011033">
    <property type="entry name" value="PRC_barrel-like_sf"/>
</dbReference>
<dbReference type="KEGG" id="cok:COCCU_07810"/>
<evidence type="ECO:0000313" key="4">
    <source>
        <dbReference type="EMBL" id="QGU07495.1"/>
    </source>
</evidence>
<feature type="region of interest" description="Disordered" evidence="1">
    <location>
        <begin position="262"/>
        <end position="318"/>
    </location>
</feature>
<dbReference type="PANTHER" id="PTHR38463">
    <property type="entry name" value="STRESS RESPONSE PROTEIN YSNF"/>
    <property type="match status" value="1"/>
</dbReference>
<evidence type="ECO:0000259" key="3">
    <source>
        <dbReference type="Pfam" id="PF09557"/>
    </source>
</evidence>
<dbReference type="GO" id="GO:0019684">
    <property type="term" value="P:photosynthesis, light reaction"/>
    <property type="evidence" value="ECO:0007669"/>
    <property type="project" value="InterPro"/>
</dbReference>
<dbReference type="GO" id="GO:0030077">
    <property type="term" value="C:plasma membrane light-harvesting complex"/>
    <property type="evidence" value="ECO:0007669"/>
    <property type="project" value="InterPro"/>
</dbReference>
<feature type="domain" description="PRC-barrel" evidence="2">
    <location>
        <begin position="1"/>
        <end position="57"/>
    </location>
</feature>
<feature type="region of interest" description="Disordered" evidence="1">
    <location>
        <begin position="127"/>
        <end position="161"/>
    </location>
</feature>
<dbReference type="InterPro" id="IPR014747">
    <property type="entry name" value="Bac_photo_RC_H_C"/>
</dbReference>
<dbReference type="EMBL" id="CP046455">
    <property type="protein sequence ID" value="QGU07495.1"/>
    <property type="molecule type" value="Genomic_DNA"/>
</dbReference>
<feature type="compositionally biased region" description="Basic and acidic residues" evidence="1">
    <location>
        <begin position="278"/>
        <end position="298"/>
    </location>
</feature>
<feature type="compositionally biased region" description="Gly residues" evidence="1">
    <location>
        <begin position="130"/>
        <end position="141"/>
    </location>
</feature>
<dbReference type="InterPro" id="IPR019060">
    <property type="entry name" value="DUF2382"/>
</dbReference>
<gene>
    <name evidence="4" type="primary">ysnF</name>
    <name evidence="4" type="ORF">COCCU_07810</name>
</gene>
<proteinExistence type="predicted"/>
<dbReference type="InterPro" id="IPR052967">
    <property type="entry name" value="Stress_Response_Assoc"/>
</dbReference>
<organism evidence="4 5">
    <name type="scientific">Corynebacterium occultum</name>
    <dbReference type="NCBI Taxonomy" id="2675219"/>
    <lineage>
        <taxon>Bacteria</taxon>
        <taxon>Bacillati</taxon>
        <taxon>Actinomycetota</taxon>
        <taxon>Actinomycetes</taxon>
        <taxon>Mycobacteriales</taxon>
        <taxon>Corynebacteriaceae</taxon>
        <taxon>Corynebacterium</taxon>
    </lineage>
</organism>
<keyword evidence="5" id="KW-1185">Reference proteome</keyword>